<feature type="region of interest" description="Disordered" evidence="1">
    <location>
        <begin position="1"/>
        <end position="30"/>
    </location>
</feature>
<evidence type="ECO:0000313" key="5">
    <source>
        <dbReference type="Proteomes" id="UP001206595"/>
    </source>
</evidence>
<keyword evidence="2" id="KW-0812">Transmembrane</keyword>
<feature type="transmembrane region" description="Helical" evidence="2">
    <location>
        <begin position="46"/>
        <end position="72"/>
    </location>
</feature>
<sequence length="824" mass="91291">MRATKAMDKKPSRIPWQRGTPRGSGTEVRKSDSGARYAMGFDAAEVCLLGCALASLVLGGHLLIKLVLWMVYSCWNNQIYEDSDKQVIDPSLAEWESVGGVFIKNPRMFLPGRLTVEAVLRRGWQTSRLTKQEAEWLNGDDLTQHRRWLLAIFEKSRFTDPSVGQSSAPLPLRPVYDIMAGLGILHNVNEENGMYEREWIGAPKELVPGLLSRLRRNADRAGRQWLAAIPSATDKGEEMLQELLHLPEVRCSATAARAAQRLALMFARVWLLTLSGEQLPWSAQEQDKWLRASAFYAHTLIKFSASYAGAVRQAVSWVVATEANAFSISVLRMIRTSYDTVVAREYVHEMHVAAGYSEALASRAATAGEFPLEPPLPVVFSSEAEGHIEGCTTCEECVFQPLKYQQLLISFVKDETQHVRMASQPYVALSHVWSHSFVRQPLGPQSCVYINKCVLVALRRAAKHNGVEHVWIDSACNPCDVSANKLAVLSMDVLYTHAKAVVVLDRDLVRCKVADSTEWLRMIAVCDWSTRAWTLQEANLAQRVTVINRFKDEHIQSRTVVQPQFQGPRALALYMRLGWLFLPIDGHLTVHQAYQVLEGRKITNPDDWWLCIAGLSRQIKAAILAKFDDHPAKAVSHLFGRVAIPPLLAPGARTQQDGLCWLPYPGGRHQLMLTGPGPMAGVVTDHGLIVQVHMDAIANEMCSVLGASAYAGTNGRHLFKRMTQGGIPVCYDLVSSRVPKGQMYVAWVAMPQRPVMQCWVVTASPDGRHHVVGTGLQVGEYQRQLQPTQQITLAGGSGFEDAYAVLASHSSGPAIGLEETISAS</sequence>
<dbReference type="PANTHER" id="PTHR39596:SF4">
    <property type="entry name" value="HET DOMAIN PROTEIN (AFU_ORTHOLOGUE AFUA_3G03140)-RELATED"/>
    <property type="match status" value="1"/>
</dbReference>
<organism evidence="4 5">
    <name type="scientific">Umbelopsis ramanniana AG</name>
    <dbReference type="NCBI Taxonomy" id="1314678"/>
    <lineage>
        <taxon>Eukaryota</taxon>
        <taxon>Fungi</taxon>
        <taxon>Fungi incertae sedis</taxon>
        <taxon>Mucoromycota</taxon>
        <taxon>Mucoromycotina</taxon>
        <taxon>Umbelopsidomycetes</taxon>
        <taxon>Umbelopsidales</taxon>
        <taxon>Umbelopsidaceae</taxon>
        <taxon>Umbelopsis</taxon>
    </lineage>
</organism>
<name>A0AAD5EHC3_UMBRA</name>
<dbReference type="Pfam" id="PF06985">
    <property type="entry name" value="HET"/>
    <property type="match status" value="1"/>
</dbReference>
<feature type="domain" description="Heterokaryon incompatibility" evidence="3">
    <location>
        <begin position="426"/>
        <end position="503"/>
    </location>
</feature>
<protein>
    <recommendedName>
        <fullName evidence="3">Heterokaryon incompatibility domain-containing protein</fullName>
    </recommendedName>
</protein>
<dbReference type="PANTHER" id="PTHR39596">
    <property type="match status" value="1"/>
</dbReference>
<keyword evidence="2" id="KW-1133">Transmembrane helix</keyword>
<keyword evidence="5" id="KW-1185">Reference proteome</keyword>
<evidence type="ECO:0000313" key="4">
    <source>
        <dbReference type="EMBL" id="KAI8583509.1"/>
    </source>
</evidence>
<dbReference type="InterPro" id="IPR010730">
    <property type="entry name" value="HET"/>
</dbReference>
<dbReference type="GeneID" id="75911088"/>
<reference evidence="4" key="1">
    <citation type="submission" date="2021-06" db="EMBL/GenBank/DDBJ databases">
        <authorList>
            <consortium name="DOE Joint Genome Institute"/>
            <person name="Mondo S.J."/>
            <person name="Amses K.R."/>
            <person name="Simmons D.R."/>
            <person name="Longcore J.E."/>
            <person name="Seto K."/>
            <person name="Alves G.H."/>
            <person name="Bonds A.E."/>
            <person name="Quandt C.A."/>
            <person name="Davis W.J."/>
            <person name="Chang Y."/>
            <person name="Letcher P.M."/>
            <person name="Powell M.J."/>
            <person name="Kuo A."/>
            <person name="Labutti K."/>
            <person name="Pangilinan J."/>
            <person name="Andreopoulos W."/>
            <person name="Tritt A."/>
            <person name="Riley R."/>
            <person name="Hundley H."/>
            <person name="Johnson J."/>
            <person name="Lipzen A."/>
            <person name="Barry K."/>
            <person name="Berbee M.L."/>
            <person name="Buchler N.E."/>
            <person name="Grigoriev I.V."/>
            <person name="Spatafora J.W."/>
            <person name="Stajich J.E."/>
            <person name="James T.Y."/>
        </authorList>
    </citation>
    <scope>NUCLEOTIDE SEQUENCE</scope>
    <source>
        <strain evidence="4">AG</strain>
    </source>
</reference>
<keyword evidence="2" id="KW-0472">Membrane</keyword>
<proteinExistence type="predicted"/>
<dbReference type="EMBL" id="MU620895">
    <property type="protein sequence ID" value="KAI8583509.1"/>
    <property type="molecule type" value="Genomic_DNA"/>
</dbReference>
<dbReference type="AlphaFoldDB" id="A0AAD5EHC3"/>
<evidence type="ECO:0000259" key="3">
    <source>
        <dbReference type="Pfam" id="PF06985"/>
    </source>
</evidence>
<evidence type="ECO:0000256" key="1">
    <source>
        <dbReference type="SAM" id="MobiDB-lite"/>
    </source>
</evidence>
<gene>
    <name evidence="4" type="ORF">K450DRAFT_221533</name>
</gene>
<dbReference type="RefSeq" id="XP_051448513.1">
    <property type="nucleotide sequence ID" value="XM_051585740.1"/>
</dbReference>
<reference evidence="4" key="2">
    <citation type="journal article" date="2022" name="Proc. Natl. Acad. Sci. U.S.A.">
        <title>Diploid-dominant life cycles characterize the early evolution of Fungi.</title>
        <authorList>
            <person name="Amses K.R."/>
            <person name="Simmons D.R."/>
            <person name="Longcore J.E."/>
            <person name="Mondo S.J."/>
            <person name="Seto K."/>
            <person name="Jeronimo G.H."/>
            <person name="Bonds A.E."/>
            <person name="Quandt C.A."/>
            <person name="Davis W.J."/>
            <person name="Chang Y."/>
            <person name="Federici B.A."/>
            <person name="Kuo A."/>
            <person name="LaButti K."/>
            <person name="Pangilinan J."/>
            <person name="Andreopoulos W."/>
            <person name="Tritt A."/>
            <person name="Riley R."/>
            <person name="Hundley H."/>
            <person name="Johnson J."/>
            <person name="Lipzen A."/>
            <person name="Barry K."/>
            <person name="Lang B.F."/>
            <person name="Cuomo C.A."/>
            <person name="Buchler N.E."/>
            <person name="Grigoriev I.V."/>
            <person name="Spatafora J.W."/>
            <person name="Stajich J.E."/>
            <person name="James T.Y."/>
        </authorList>
    </citation>
    <scope>NUCLEOTIDE SEQUENCE</scope>
    <source>
        <strain evidence="4">AG</strain>
    </source>
</reference>
<comment type="caution">
    <text evidence="4">The sequence shown here is derived from an EMBL/GenBank/DDBJ whole genome shotgun (WGS) entry which is preliminary data.</text>
</comment>
<evidence type="ECO:0000256" key="2">
    <source>
        <dbReference type="SAM" id="Phobius"/>
    </source>
</evidence>
<feature type="compositionally biased region" description="Basic and acidic residues" evidence="1">
    <location>
        <begin position="1"/>
        <end position="11"/>
    </location>
</feature>
<dbReference type="Proteomes" id="UP001206595">
    <property type="component" value="Unassembled WGS sequence"/>
</dbReference>
<accession>A0AAD5EHC3</accession>